<reference evidence="2 3" key="1">
    <citation type="submission" date="2014-12" db="EMBL/GenBank/DDBJ databases">
        <title>Draft genome sequences of 29 type strains of Enterococci.</title>
        <authorList>
            <person name="Zhong Z."/>
            <person name="Sun Z."/>
            <person name="Liu W."/>
            <person name="Zhang W."/>
            <person name="Zhang H."/>
        </authorList>
    </citation>
    <scope>NUCLEOTIDE SEQUENCE [LARGE SCALE GENOMIC DNA]</scope>
    <source>
        <strain evidence="2 3">DSM 17122</strain>
    </source>
</reference>
<dbReference type="EMBL" id="JXKQ01000005">
    <property type="protein sequence ID" value="OJG45538.1"/>
    <property type="molecule type" value="Genomic_DNA"/>
</dbReference>
<dbReference type="RefSeq" id="WP_071857716.1">
    <property type="nucleotide sequence ID" value="NZ_JBHSHK010000023.1"/>
</dbReference>
<comment type="similarity">
    <text evidence="1">Belongs to the LOR family.</text>
</comment>
<dbReference type="InterPro" id="IPR007612">
    <property type="entry name" value="LOR"/>
</dbReference>
<dbReference type="STRING" id="249189.RV04_GL001827"/>
<gene>
    <name evidence="2" type="ORF">RV04_GL001827</name>
</gene>
<dbReference type="InterPro" id="IPR038595">
    <property type="entry name" value="LOR_sf"/>
</dbReference>
<name>A0A1L8TN11_9ENTE</name>
<dbReference type="AlphaFoldDB" id="A0A1L8TN11"/>
<sequence length="165" mass="18847">MKKLYIKQKVFSIGEKFTVVDEDQHPRYFVKGSFLKIPKTFRVEDEKGNEVSKITKKVISLLPKFTVELDGNDAIEISKHLSVFKAKYAISAEDIKVEGNWWDMDFEVSQKGRKVAEIHKRWISWGDSYEITILNDSLEELIVSLVIAIDCVKADENSNAASSSD</sequence>
<dbReference type="Pfam" id="PF04525">
    <property type="entry name" value="LOR"/>
    <property type="match status" value="1"/>
</dbReference>
<comment type="caution">
    <text evidence="2">The sequence shown here is derived from an EMBL/GenBank/DDBJ whole genome shotgun (WGS) entry which is preliminary data.</text>
</comment>
<dbReference type="InterPro" id="IPR025659">
    <property type="entry name" value="Tubby-like_C"/>
</dbReference>
<protein>
    <recommendedName>
        <fullName evidence="4">LURP-one-related family protein</fullName>
    </recommendedName>
</protein>
<keyword evidence="3" id="KW-1185">Reference proteome</keyword>
<evidence type="ECO:0000256" key="1">
    <source>
        <dbReference type="ARBA" id="ARBA00005437"/>
    </source>
</evidence>
<dbReference type="OrthoDB" id="652307at2"/>
<dbReference type="Gene3D" id="2.40.160.200">
    <property type="entry name" value="LURP1-related"/>
    <property type="match status" value="1"/>
</dbReference>
<dbReference type="Proteomes" id="UP000182077">
    <property type="component" value="Unassembled WGS sequence"/>
</dbReference>
<evidence type="ECO:0000313" key="3">
    <source>
        <dbReference type="Proteomes" id="UP000182077"/>
    </source>
</evidence>
<proteinExistence type="inferred from homology"/>
<evidence type="ECO:0000313" key="2">
    <source>
        <dbReference type="EMBL" id="OJG45538.1"/>
    </source>
</evidence>
<accession>A0A1L8TN11</accession>
<evidence type="ECO:0008006" key="4">
    <source>
        <dbReference type="Google" id="ProtNLM"/>
    </source>
</evidence>
<dbReference type="SUPFAM" id="SSF54518">
    <property type="entry name" value="Tubby C-terminal domain-like"/>
    <property type="match status" value="1"/>
</dbReference>
<organism evidence="2 3">
    <name type="scientific">Enterococcus hermanniensis</name>
    <dbReference type="NCBI Taxonomy" id="249189"/>
    <lineage>
        <taxon>Bacteria</taxon>
        <taxon>Bacillati</taxon>
        <taxon>Bacillota</taxon>
        <taxon>Bacilli</taxon>
        <taxon>Lactobacillales</taxon>
        <taxon>Enterococcaceae</taxon>
        <taxon>Enterococcus</taxon>
    </lineage>
</organism>